<feature type="domain" description="Heterokaryon incompatibility" evidence="1">
    <location>
        <begin position="77"/>
        <end position="262"/>
    </location>
</feature>
<reference evidence="2" key="1">
    <citation type="submission" date="2016-03" db="EMBL/GenBank/DDBJ databases">
        <title>Draft genome sequence of Rosellinia necatrix.</title>
        <authorList>
            <person name="Kanematsu S."/>
        </authorList>
    </citation>
    <scope>NUCLEOTIDE SEQUENCE [LARGE SCALE GENOMIC DNA]</scope>
    <source>
        <strain evidence="2">W97</strain>
    </source>
</reference>
<accession>A0A1W2TQR6</accession>
<dbReference type="OrthoDB" id="2157530at2759"/>
<dbReference type="AlphaFoldDB" id="A0A1W2TQR6"/>
<dbReference type="PANTHER" id="PTHR24148:SF73">
    <property type="entry name" value="HET DOMAIN PROTEIN (AFU_ORTHOLOGUE AFUA_8G01020)"/>
    <property type="match status" value="1"/>
</dbReference>
<dbReference type="Pfam" id="PF06985">
    <property type="entry name" value="HET"/>
    <property type="match status" value="1"/>
</dbReference>
<evidence type="ECO:0000259" key="1">
    <source>
        <dbReference type="Pfam" id="PF06985"/>
    </source>
</evidence>
<keyword evidence="3" id="KW-1185">Reference proteome</keyword>
<dbReference type="Proteomes" id="UP000054516">
    <property type="component" value="Unassembled WGS sequence"/>
</dbReference>
<dbReference type="EMBL" id="DF977492">
    <property type="protein sequence ID" value="GAP90768.1"/>
    <property type="molecule type" value="Genomic_DNA"/>
</dbReference>
<organism evidence="2">
    <name type="scientific">Rosellinia necatrix</name>
    <name type="common">White root-rot fungus</name>
    <dbReference type="NCBI Taxonomy" id="77044"/>
    <lineage>
        <taxon>Eukaryota</taxon>
        <taxon>Fungi</taxon>
        <taxon>Dikarya</taxon>
        <taxon>Ascomycota</taxon>
        <taxon>Pezizomycotina</taxon>
        <taxon>Sordariomycetes</taxon>
        <taxon>Xylariomycetidae</taxon>
        <taxon>Xylariales</taxon>
        <taxon>Xylariaceae</taxon>
        <taxon>Rosellinia</taxon>
    </lineage>
</organism>
<dbReference type="STRING" id="77044.A0A1W2TQR6"/>
<gene>
    <name evidence="2" type="ORF">SAMD00023353_4700160</name>
</gene>
<evidence type="ECO:0000313" key="2">
    <source>
        <dbReference type="EMBL" id="GAP90768.1"/>
    </source>
</evidence>
<dbReference type="PANTHER" id="PTHR24148">
    <property type="entry name" value="ANKYRIN REPEAT DOMAIN-CONTAINING PROTEIN 39 HOMOLOG-RELATED"/>
    <property type="match status" value="1"/>
</dbReference>
<dbReference type="InterPro" id="IPR052895">
    <property type="entry name" value="HetReg/Transcr_Mod"/>
</dbReference>
<sequence>MNPIHGISRWAKEELFSRKQGIEDVFVHSRLDDTPGTLAIRLVSLENDSRGSILRCTLRDIDLAAITALNGSPTSRYEAVSYSWRKDMLNNHELLSDLFPDRYSEYGKQGADEDMKLLLCNGKAMKIHMNLYEFLVRIRAQKRGLPLWIDAICIDQNEDDPVVRKEKLRQLGIMGKIYESAEAVLVWLGETGNVRYTFEKTIDYVLQMPAEYEPYDTEFDIWKVHKRKAPLRIVRYLDGSDIMSLARLVNRDYFQRSWVIQEIVLARRLIFYLGGIEISPDKLLGIICTMSACDLVPHTTAVSPAEVGGSGFRAIPHMMRVQTDPKRHAVWSFRDYLFLCRDRQASRAEDKVFALLGLVDAEMRERLTRGAIAIDGKTNLHKLYANCAVILAKEKGWSYTLSLVACGAAETPDLPSWVPDLRVPLKPKPFWYYGCTHFHAARSVSGEFILTKDTSDDLVSPEQIPSSHALNFGATLTLRIARVDEIVQVGESGTEILPTQIKYARGHIFDLVTNLGRYYAGTSELSMDAVMRTFIADIFERDHKIPLPNLRRAFVKWFATLASNISFEPSKTRPEDSFFRNTAKGRLAVQIHNTTVINGTDIQDVDTAVRQFIEMHDSPEFPFYRQLTSGGAVSSANNAGKADVIIPGEELVGVDITDSMDEQLNRRMGDDKKKGKDRRKRLVTEWEAHDPRLFWQYQEQQIGSVSWVANELFRNRRVFRTKDRNLVGMGPQDLRRGDVVCLVAGTDVPFIFRKHADPHTREPDAPDDGVLKNVKLVGHAYLHGVMYGEFIRNDDCEFNPSKVW</sequence>
<dbReference type="Pfam" id="PF26639">
    <property type="entry name" value="Het-6_barrel"/>
    <property type="match status" value="1"/>
</dbReference>
<evidence type="ECO:0000313" key="3">
    <source>
        <dbReference type="Proteomes" id="UP000054516"/>
    </source>
</evidence>
<protein>
    <submittedName>
        <fullName evidence="2">Putative heterokaryon incompatibility protein</fullName>
    </submittedName>
</protein>
<name>A0A1W2TQR6_ROSNE</name>
<dbReference type="InterPro" id="IPR010730">
    <property type="entry name" value="HET"/>
</dbReference>
<proteinExistence type="predicted"/>